<feature type="compositionally biased region" description="Pro residues" evidence="2">
    <location>
        <begin position="402"/>
        <end position="411"/>
    </location>
</feature>
<feature type="compositionally biased region" description="Polar residues" evidence="2">
    <location>
        <begin position="932"/>
        <end position="943"/>
    </location>
</feature>
<dbReference type="Gene3D" id="3.40.50.1820">
    <property type="entry name" value="alpha/beta hydrolase"/>
    <property type="match status" value="1"/>
</dbReference>
<dbReference type="InterPro" id="IPR027417">
    <property type="entry name" value="P-loop_NTPase"/>
</dbReference>
<dbReference type="InterPro" id="IPR029058">
    <property type="entry name" value="AB_hydrolase_fold"/>
</dbReference>
<dbReference type="SUPFAM" id="SSF52540">
    <property type="entry name" value="P-loop containing nucleoside triphosphate hydrolases"/>
    <property type="match status" value="1"/>
</dbReference>
<feature type="region of interest" description="Disordered" evidence="2">
    <location>
        <begin position="368"/>
        <end position="417"/>
    </location>
</feature>
<dbReference type="Gene3D" id="3.40.50.300">
    <property type="entry name" value="P-loop containing nucleotide triphosphate hydrolases"/>
    <property type="match status" value="1"/>
</dbReference>
<comment type="similarity">
    <text evidence="1">Belongs to the putative lipase ROG1 family.</text>
</comment>
<dbReference type="PANTHER" id="PTHR48187">
    <property type="entry name" value="LD21810P"/>
    <property type="match status" value="1"/>
</dbReference>
<evidence type="ECO:0000313" key="5">
    <source>
        <dbReference type="Proteomes" id="UP001305647"/>
    </source>
</evidence>
<feature type="compositionally biased region" description="Low complexity" evidence="2">
    <location>
        <begin position="1302"/>
        <end position="1327"/>
    </location>
</feature>
<feature type="region of interest" description="Disordered" evidence="2">
    <location>
        <begin position="1256"/>
        <end position="1336"/>
    </location>
</feature>
<sequence length="1336" mass="148911">MATINKHPNRFELTAVYRHLQAKADIVLVHGLNGNPEKTWTAPNGVYWPADLLPASLKDQHANILVYGYNADVFGGFWERTAKSPSDNFIHHHAQTLVATLAHYRKSEGTERNPIIWVVHSLGGIVTKRAILYSSDLRDPNLEDLRSVYVSTYGIIFLGTPHTGAGAAAWGGVIQRMADALVPRKLFETESVLLKSLKKDNETLQQINNHFLDVYRDFKIHMAHENQKTDIKGSKILVVDALSASPQLAGVTYYGIEATHSGMCKFASEDAPGYRTVSTAIHDWVSDAPDVIPFRWGVEDERRRVRANLDNFERNRLYRPALGSGAHTQTVVPQSDNEIASTQPRPSLLEAQAQSSEPRSISVPLLLTSTPDPYWPPSPQLLPHAHPDDVPHPRDELQQQRQPPPPPPPNQEPLFIHPETFRPNSYFVGREDELRGLHEMLMDRKRRADGTSAVLIRSLPGGGKTHLARQYVFQHRADYPGGVYWVRAKSRGELEYWFWRIARNEALRGCLNNMELRGGVMGGQKEEEELRDPRRIVGVVRRWLSAQAGWLMVLDGVQFDTPGLSEFIPDARDTSLIFTSTERAVTGDWRFDNPQVMELGLLTAQQGRDLLLLEMERKKPWSEEDQAMALELVGLMGRLPLMIHVAAQHLKATREPLAKYLKSYRSRPKAGRLPAYMAVREQLESRGQNAALNLISLLVFFDQHVPVEMVALGLSALDRVTPVKTRDALHGKASLNNTLKVLIAFALVQRSESDEISPTSSRSSKRSFDRHADYLDLLRVHSVVQAFFIDSLHEQHRVPFWLERATAVWCRSYDEADKRIQEDPRVGLPDDYRRFCIHGEKLRQHLGRFEKRYPGLGTVKSMLDERLEKIQAQIDHLSHAIQKNILDGSPEEHPASVFDRVSNSSQSDSATMESHSSEVSAGSFDGDGALVQSPSLLEPSPQTEIPYPSTPVMPRVPEIIEDDEETVIGTQVHAGGTEIDVVSLPPDPLDEHEEAAAFSDWYDVIPHHRVIRRQETRRYHDRAGAWRDRTISDPRVGLSREIALGSISSKREALGPSPLGARLTAQSEAEMELSKIKMASPPLPKPRGSFSSQAPVRPDMLIGRNSWARPQAQKTPSTEVAEIPPEQFSSGLAQVLSSPKSWTQATINLLKKTVLPSETPTGTPSQPQLRSEEELVIPPGPIFRGSRSANSSPASHTSPFPPPSFAGIPTEDLLPRTGLPIVVRRWDTVVYPPAGTPVTSSGIEWSSTPPDPLSLSYPTLLPSRQQHPDLLPIRSGPAAGYTSQPMSRDGSHRSNPSISIHSPSAAFPHQSQQQQQPQQQANQSQPQQPSPPAQPA</sequence>
<dbReference type="Proteomes" id="UP001305647">
    <property type="component" value="Unassembled WGS sequence"/>
</dbReference>
<evidence type="ECO:0000313" key="4">
    <source>
        <dbReference type="EMBL" id="KAK4098094.1"/>
    </source>
</evidence>
<protein>
    <recommendedName>
        <fullName evidence="3">DUF676 domain-containing protein</fullName>
    </recommendedName>
</protein>
<organism evidence="4 5">
    <name type="scientific">Parathielavia hyrcaniae</name>
    <dbReference type="NCBI Taxonomy" id="113614"/>
    <lineage>
        <taxon>Eukaryota</taxon>
        <taxon>Fungi</taxon>
        <taxon>Dikarya</taxon>
        <taxon>Ascomycota</taxon>
        <taxon>Pezizomycotina</taxon>
        <taxon>Sordariomycetes</taxon>
        <taxon>Sordariomycetidae</taxon>
        <taxon>Sordariales</taxon>
        <taxon>Chaetomiaceae</taxon>
        <taxon>Parathielavia</taxon>
    </lineage>
</organism>
<name>A0AAN6PUA2_9PEZI</name>
<dbReference type="PANTHER" id="PTHR48187:SF2">
    <property type="entry name" value="LD21810P"/>
    <property type="match status" value="1"/>
</dbReference>
<feature type="region of interest" description="Disordered" evidence="2">
    <location>
        <begin position="888"/>
        <end position="954"/>
    </location>
</feature>
<feature type="region of interest" description="Disordered" evidence="2">
    <location>
        <begin position="1153"/>
        <end position="1211"/>
    </location>
</feature>
<keyword evidence="5" id="KW-1185">Reference proteome</keyword>
<reference evidence="4" key="1">
    <citation type="journal article" date="2023" name="Mol. Phylogenet. Evol.">
        <title>Genome-scale phylogeny and comparative genomics of the fungal order Sordariales.</title>
        <authorList>
            <person name="Hensen N."/>
            <person name="Bonometti L."/>
            <person name="Westerberg I."/>
            <person name="Brannstrom I.O."/>
            <person name="Guillou S."/>
            <person name="Cros-Aarteil S."/>
            <person name="Calhoun S."/>
            <person name="Haridas S."/>
            <person name="Kuo A."/>
            <person name="Mondo S."/>
            <person name="Pangilinan J."/>
            <person name="Riley R."/>
            <person name="LaButti K."/>
            <person name="Andreopoulos B."/>
            <person name="Lipzen A."/>
            <person name="Chen C."/>
            <person name="Yan M."/>
            <person name="Daum C."/>
            <person name="Ng V."/>
            <person name="Clum A."/>
            <person name="Steindorff A."/>
            <person name="Ohm R.A."/>
            <person name="Martin F."/>
            <person name="Silar P."/>
            <person name="Natvig D.O."/>
            <person name="Lalanne C."/>
            <person name="Gautier V."/>
            <person name="Ament-Velasquez S.L."/>
            <person name="Kruys A."/>
            <person name="Hutchinson M.I."/>
            <person name="Powell A.J."/>
            <person name="Barry K."/>
            <person name="Miller A.N."/>
            <person name="Grigoriev I.V."/>
            <person name="Debuchy R."/>
            <person name="Gladieux P."/>
            <person name="Hiltunen Thoren M."/>
            <person name="Johannesson H."/>
        </authorList>
    </citation>
    <scope>NUCLEOTIDE SEQUENCE</scope>
    <source>
        <strain evidence="4">CBS 757.83</strain>
    </source>
</reference>
<evidence type="ECO:0000256" key="1">
    <source>
        <dbReference type="ARBA" id="ARBA00007920"/>
    </source>
</evidence>
<dbReference type="Pfam" id="PF05057">
    <property type="entry name" value="DUF676"/>
    <property type="match status" value="1"/>
</dbReference>
<feature type="domain" description="DUF676" evidence="3">
    <location>
        <begin position="26"/>
        <end position="220"/>
    </location>
</feature>
<evidence type="ECO:0000259" key="3">
    <source>
        <dbReference type="Pfam" id="PF05057"/>
    </source>
</evidence>
<feature type="compositionally biased region" description="Polar residues" evidence="2">
    <location>
        <begin position="1187"/>
        <end position="1198"/>
    </location>
</feature>
<evidence type="ECO:0000256" key="2">
    <source>
        <dbReference type="SAM" id="MobiDB-lite"/>
    </source>
</evidence>
<feature type="compositionally biased region" description="Polar residues" evidence="2">
    <location>
        <begin position="901"/>
        <end position="920"/>
    </location>
</feature>
<proteinExistence type="inferred from homology"/>
<dbReference type="EMBL" id="MU863663">
    <property type="protein sequence ID" value="KAK4098094.1"/>
    <property type="molecule type" value="Genomic_DNA"/>
</dbReference>
<dbReference type="SUPFAM" id="SSF53474">
    <property type="entry name" value="alpha/beta-Hydrolases"/>
    <property type="match status" value="1"/>
</dbReference>
<accession>A0AAN6PUA2</accession>
<feature type="compositionally biased region" description="Basic and acidic residues" evidence="2">
    <location>
        <begin position="385"/>
        <end position="398"/>
    </location>
</feature>
<reference evidence="4" key="2">
    <citation type="submission" date="2023-05" db="EMBL/GenBank/DDBJ databases">
        <authorList>
            <consortium name="Lawrence Berkeley National Laboratory"/>
            <person name="Steindorff A."/>
            <person name="Hensen N."/>
            <person name="Bonometti L."/>
            <person name="Westerberg I."/>
            <person name="Brannstrom I.O."/>
            <person name="Guillou S."/>
            <person name="Cros-Aarteil S."/>
            <person name="Calhoun S."/>
            <person name="Haridas S."/>
            <person name="Kuo A."/>
            <person name="Mondo S."/>
            <person name="Pangilinan J."/>
            <person name="Riley R."/>
            <person name="Labutti K."/>
            <person name="Andreopoulos B."/>
            <person name="Lipzen A."/>
            <person name="Chen C."/>
            <person name="Yanf M."/>
            <person name="Daum C."/>
            <person name="Ng V."/>
            <person name="Clum A."/>
            <person name="Ohm R."/>
            <person name="Martin F."/>
            <person name="Silar P."/>
            <person name="Natvig D."/>
            <person name="Lalanne C."/>
            <person name="Gautier V."/>
            <person name="Ament-Velasquez S.L."/>
            <person name="Kruys A."/>
            <person name="Hutchinson M.I."/>
            <person name="Powell A.J."/>
            <person name="Barry K."/>
            <person name="Miller A.N."/>
            <person name="Grigoriev I.V."/>
            <person name="Debuchy R."/>
            <person name="Gladieux P."/>
            <person name="Thoren M.H."/>
            <person name="Johannesson H."/>
        </authorList>
    </citation>
    <scope>NUCLEOTIDE SEQUENCE</scope>
    <source>
        <strain evidence="4">CBS 757.83</strain>
    </source>
</reference>
<dbReference type="InterPro" id="IPR007751">
    <property type="entry name" value="DUF676_lipase-like"/>
</dbReference>
<feature type="compositionally biased region" description="Polar residues" evidence="2">
    <location>
        <begin position="1156"/>
        <end position="1169"/>
    </location>
</feature>
<comment type="caution">
    <text evidence="4">The sequence shown here is derived from an EMBL/GenBank/DDBJ whole genome shotgun (WGS) entry which is preliminary data.</text>
</comment>
<gene>
    <name evidence="4" type="ORF">N658DRAFT_488741</name>
</gene>